<protein>
    <submittedName>
        <fullName evidence="1">Uncharacterized protein</fullName>
    </submittedName>
</protein>
<keyword evidence="2" id="KW-1185">Reference proteome</keyword>
<reference evidence="1 2" key="1">
    <citation type="journal article" date="2022" name="Genome Biol. Evol.">
        <title>The Spruce Budworm Genome: Reconstructing the Evolutionary History of Antifreeze Proteins.</title>
        <authorList>
            <person name="Beliveau C."/>
            <person name="Gagne P."/>
            <person name="Picq S."/>
            <person name="Vernygora O."/>
            <person name="Keeling C.I."/>
            <person name="Pinkney K."/>
            <person name="Doucet D."/>
            <person name="Wen F."/>
            <person name="Johnston J.S."/>
            <person name="Maaroufi H."/>
            <person name="Boyle B."/>
            <person name="Laroche J."/>
            <person name="Dewar K."/>
            <person name="Juretic N."/>
            <person name="Blackburn G."/>
            <person name="Nisole A."/>
            <person name="Brunet B."/>
            <person name="Brandao M."/>
            <person name="Lumley L."/>
            <person name="Duan J."/>
            <person name="Quan G."/>
            <person name="Lucarotti C.J."/>
            <person name="Roe A.D."/>
            <person name="Sperling F.A.H."/>
            <person name="Levesque R.C."/>
            <person name="Cusson M."/>
        </authorList>
    </citation>
    <scope>NUCLEOTIDE SEQUENCE [LARGE SCALE GENOMIC DNA]</scope>
    <source>
        <strain evidence="1">Glfc:IPQL:Cfum</strain>
    </source>
</reference>
<evidence type="ECO:0000313" key="1">
    <source>
        <dbReference type="EMBL" id="KAI8435873.1"/>
    </source>
</evidence>
<accession>A0ACC0KHB0</accession>
<comment type="caution">
    <text evidence="1">The sequence shown here is derived from an EMBL/GenBank/DDBJ whole genome shotgun (WGS) entry which is preliminary data.</text>
</comment>
<dbReference type="EMBL" id="CM046106">
    <property type="protein sequence ID" value="KAI8435873.1"/>
    <property type="molecule type" value="Genomic_DNA"/>
</dbReference>
<organism evidence="1 2">
    <name type="scientific">Choristoneura fumiferana</name>
    <name type="common">Spruce budworm moth</name>
    <name type="synonym">Archips fumiferana</name>
    <dbReference type="NCBI Taxonomy" id="7141"/>
    <lineage>
        <taxon>Eukaryota</taxon>
        <taxon>Metazoa</taxon>
        <taxon>Ecdysozoa</taxon>
        <taxon>Arthropoda</taxon>
        <taxon>Hexapoda</taxon>
        <taxon>Insecta</taxon>
        <taxon>Pterygota</taxon>
        <taxon>Neoptera</taxon>
        <taxon>Endopterygota</taxon>
        <taxon>Lepidoptera</taxon>
        <taxon>Glossata</taxon>
        <taxon>Ditrysia</taxon>
        <taxon>Tortricoidea</taxon>
        <taxon>Tortricidae</taxon>
        <taxon>Tortricinae</taxon>
        <taxon>Choristoneura</taxon>
    </lineage>
</organism>
<proteinExistence type="predicted"/>
<sequence length="339" mass="38695">MGRCASFLYSPIAVLFYYNITSALTDRDESPASVFCRRLGSWEELFHHCSSPEAHATYTRFVTMNTANFEIEKDSYLSKSFQDSQNYEPLRAACSHCPWSKSVKTAVLRIPKPSEYFPPNFSASNPPGMCTCCVTMNPESHPFISDQEKKFLEEALGRHRSSEPSSIPWKAIVIFAEVHDRVLKFDIHRTGMLAALPYLVMWICSIVFGWICDKIVKRKWMTVTNARKTFTTIWWPVHGIHGSDGSILPWDEGQRPRLELQLCWDHNGNRERTGCCYGDHCPVFGGTADTRLFIVTNLVYVAWASGDEQWWNSSSQDPRRRQKTEAGDSSRSVNAEVIL</sequence>
<evidence type="ECO:0000313" key="2">
    <source>
        <dbReference type="Proteomes" id="UP001064048"/>
    </source>
</evidence>
<name>A0ACC0KHB0_CHOFU</name>
<dbReference type="Proteomes" id="UP001064048">
    <property type="component" value="Chromosome 6"/>
</dbReference>
<gene>
    <name evidence="1" type="ORF">MSG28_004081</name>
</gene>